<evidence type="ECO:0000256" key="8">
    <source>
        <dbReference type="SAM" id="Phobius"/>
    </source>
</evidence>
<evidence type="ECO:0000256" key="5">
    <source>
        <dbReference type="ARBA" id="ARBA00023136"/>
    </source>
</evidence>
<dbReference type="PANTHER" id="PTHR42643:SF39">
    <property type="entry name" value="IONOTROPIC RECEPTOR 56A-RELATED"/>
    <property type="match status" value="1"/>
</dbReference>
<dbReference type="InterPro" id="IPR052192">
    <property type="entry name" value="Insect_Ionotropic_Sensory_Rcpt"/>
</dbReference>
<proteinExistence type="predicted"/>
<sequence>MNDDDLSRSPAIEAKEVGSSTDFKLFTFCHWSALYYCFGRNMKFALFLVKFSTIFQFISSVSTDYVLIKSNVHQKLPKSICKITNDIMNTNMDTQDILIGNLGGKAWSTTIDETIKCIDDKAGVFITDFKTKIIAERFKKSPVVILVGFDHNSHTIFMKILSHSQPPSIFTHMDKVICIVPDSTTKSQRIQALMKFTTFGFLNVALVHTASNGDVIYESINTQQNSLKALSNPERSTDVFPDKLKNLEGFQYQISVFDQPPSIIVNGKVVSSHMMHLLYALTDVQKASFKINIITNYTALKNQYKKREFHLCLNNAYYVGSSNLKLLNYEKKSYCALVPIPPKTSIFNLIIIQPFDALIWILFGVSVGCSVAVWRMFRGHGAVDSHWQLAAGIFMMFVGQSADFSRRNRFVLAFLLNIICLSVFLLSNLYEGVITSFMIEPAHENRLKTVEDLMQSNYKFKSKKAFAALYKNLIFFKSMEPRLNASDDFMQRHEILEQKLVFIRLCDDAESVLNGRINDGKLISEYYYILPEQLTWSFVRLEASYLNPFIERFQYYMDLSFEAGLPHMWKIKSIVSKQHKLSIWHHMANIICIVPSTTSFKQRFEILNEFVYYRFLNVAVVKLLSFNNIQFDIVKSLKLDAIATTIIPDSKIIFPDKLNDMQGFAYQVIFHQPPRVKIDKYAH</sequence>
<accession>A0A9N9S8W7</accession>
<dbReference type="PANTHER" id="PTHR42643">
    <property type="entry name" value="IONOTROPIC RECEPTOR 20A-RELATED"/>
    <property type="match status" value="1"/>
</dbReference>
<dbReference type="EMBL" id="OU895880">
    <property type="protein sequence ID" value="CAG9811582.1"/>
    <property type="molecule type" value="Genomic_DNA"/>
</dbReference>
<keyword evidence="10" id="KW-1185">Reference proteome</keyword>
<organism evidence="9 10">
    <name type="scientific">Chironomus riparius</name>
    <dbReference type="NCBI Taxonomy" id="315576"/>
    <lineage>
        <taxon>Eukaryota</taxon>
        <taxon>Metazoa</taxon>
        <taxon>Ecdysozoa</taxon>
        <taxon>Arthropoda</taxon>
        <taxon>Hexapoda</taxon>
        <taxon>Insecta</taxon>
        <taxon>Pterygota</taxon>
        <taxon>Neoptera</taxon>
        <taxon>Endopterygota</taxon>
        <taxon>Diptera</taxon>
        <taxon>Nematocera</taxon>
        <taxon>Chironomoidea</taxon>
        <taxon>Chironomidae</taxon>
        <taxon>Chironominae</taxon>
        <taxon>Chironomus</taxon>
    </lineage>
</organism>
<dbReference type="AlphaFoldDB" id="A0A9N9S8W7"/>
<name>A0A9N9S8W7_9DIPT</name>
<keyword evidence="7" id="KW-0325">Glycoprotein</keyword>
<reference evidence="9" key="2">
    <citation type="submission" date="2022-10" db="EMBL/GenBank/DDBJ databases">
        <authorList>
            <consortium name="ENA_rothamsted_submissions"/>
            <consortium name="culmorum"/>
            <person name="King R."/>
        </authorList>
    </citation>
    <scope>NUCLEOTIDE SEQUENCE</scope>
</reference>
<dbReference type="Proteomes" id="UP001153620">
    <property type="component" value="Chromosome 4"/>
</dbReference>
<keyword evidence="2" id="KW-1003">Cell membrane</keyword>
<evidence type="ECO:0000313" key="9">
    <source>
        <dbReference type="EMBL" id="CAG9811582.1"/>
    </source>
</evidence>
<gene>
    <name evidence="9" type="ORF">CHIRRI_LOCUS14389</name>
</gene>
<keyword evidence="6" id="KW-0675">Receptor</keyword>
<evidence type="ECO:0000256" key="2">
    <source>
        <dbReference type="ARBA" id="ARBA00022475"/>
    </source>
</evidence>
<keyword evidence="4 8" id="KW-1133">Transmembrane helix</keyword>
<dbReference type="OrthoDB" id="6353409at2759"/>
<reference evidence="9" key="1">
    <citation type="submission" date="2022-01" db="EMBL/GenBank/DDBJ databases">
        <authorList>
            <person name="King R."/>
        </authorList>
    </citation>
    <scope>NUCLEOTIDE SEQUENCE</scope>
</reference>
<keyword evidence="5 8" id="KW-0472">Membrane</keyword>
<evidence type="ECO:0000256" key="1">
    <source>
        <dbReference type="ARBA" id="ARBA00004651"/>
    </source>
</evidence>
<evidence type="ECO:0000256" key="6">
    <source>
        <dbReference type="ARBA" id="ARBA00023170"/>
    </source>
</evidence>
<dbReference type="GO" id="GO:0005886">
    <property type="term" value="C:plasma membrane"/>
    <property type="evidence" value="ECO:0007669"/>
    <property type="project" value="UniProtKB-SubCell"/>
</dbReference>
<keyword evidence="3 8" id="KW-0812">Transmembrane</keyword>
<evidence type="ECO:0000256" key="4">
    <source>
        <dbReference type="ARBA" id="ARBA00022989"/>
    </source>
</evidence>
<evidence type="ECO:0000256" key="7">
    <source>
        <dbReference type="ARBA" id="ARBA00023180"/>
    </source>
</evidence>
<feature type="transmembrane region" description="Helical" evidence="8">
    <location>
        <begin position="357"/>
        <end position="374"/>
    </location>
</feature>
<evidence type="ECO:0000313" key="10">
    <source>
        <dbReference type="Proteomes" id="UP001153620"/>
    </source>
</evidence>
<protein>
    <recommendedName>
        <fullName evidence="11">Ionotropic receptor</fullName>
    </recommendedName>
</protein>
<comment type="subcellular location">
    <subcellularLocation>
        <location evidence="1">Cell membrane</location>
        <topology evidence="1">Multi-pass membrane protein</topology>
    </subcellularLocation>
</comment>
<feature type="transmembrane region" description="Helical" evidence="8">
    <location>
        <begin position="411"/>
        <end position="430"/>
    </location>
</feature>
<evidence type="ECO:0008006" key="11">
    <source>
        <dbReference type="Google" id="ProtNLM"/>
    </source>
</evidence>
<evidence type="ECO:0000256" key="3">
    <source>
        <dbReference type="ARBA" id="ARBA00022692"/>
    </source>
</evidence>